<evidence type="ECO:0000313" key="1">
    <source>
        <dbReference type="EMBL" id="KAI0045956.1"/>
    </source>
</evidence>
<proteinExistence type="predicted"/>
<dbReference type="Proteomes" id="UP000814033">
    <property type="component" value="Unassembled WGS sequence"/>
</dbReference>
<evidence type="ECO:0000313" key="2">
    <source>
        <dbReference type="Proteomes" id="UP000814033"/>
    </source>
</evidence>
<reference evidence="1" key="1">
    <citation type="submission" date="2021-02" db="EMBL/GenBank/DDBJ databases">
        <authorList>
            <consortium name="DOE Joint Genome Institute"/>
            <person name="Ahrendt S."/>
            <person name="Looney B.P."/>
            <person name="Miyauchi S."/>
            <person name="Morin E."/>
            <person name="Drula E."/>
            <person name="Courty P.E."/>
            <person name="Chicoki N."/>
            <person name="Fauchery L."/>
            <person name="Kohler A."/>
            <person name="Kuo A."/>
            <person name="Labutti K."/>
            <person name="Pangilinan J."/>
            <person name="Lipzen A."/>
            <person name="Riley R."/>
            <person name="Andreopoulos W."/>
            <person name="He G."/>
            <person name="Johnson J."/>
            <person name="Barry K.W."/>
            <person name="Grigoriev I.V."/>
            <person name="Nagy L."/>
            <person name="Hibbett D."/>
            <person name="Henrissat B."/>
            <person name="Matheny P.B."/>
            <person name="Labbe J."/>
            <person name="Martin F."/>
        </authorList>
    </citation>
    <scope>NUCLEOTIDE SEQUENCE</scope>
    <source>
        <strain evidence="1">FP105234-sp</strain>
    </source>
</reference>
<accession>A0ACB8RP64</accession>
<gene>
    <name evidence="1" type="ORF">FA95DRAFT_1560647</name>
</gene>
<reference evidence="1" key="2">
    <citation type="journal article" date="2022" name="New Phytol.">
        <title>Evolutionary transition to the ectomycorrhizal habit in the genomes of a hyperdiverse lineage of mushroom-forming fungi.</title>
        <authorList>
            <person name="Looney B."/>
            <person name="Miyauchi S."/>
            <person name="Morin E."/>
            <person name="Drula E."/>
            <person name="Courty P.E."/>
            <person name="Kohler A."/>
            <person name="Kuo A."/>
            <person name="LaButti K."/>
            <person name="Pangilinan J."/>
            <person name="Lipzen A."/>
            <person name="Riley R."/>
            <person name="Andreopoulos W."/>
            <person name="He G."/>
            <person name="Johnson J."/>
            <person name="Nolan M."/>
            <person name="Tritt A."/>
            <person name="Barry K.W."/>
            <person name="Grigoriev I.V."/>
            <person name="Nagy L.G."/>
            <person name="Hibbett D."/>
            <person name="Henrissat B."/>
            <person name="Matheny P.B."/>
            <person name="Labbe J."/>
            <person name="Martin F.M."/>
        </authorList>
    </citation>
    <scope>NUCLEOTIDE SEQUENCE</scope>
    <source>
        <strain evidence="1">FP105234-sp</strain>
    </source>
</reference>
<sequence>MTPPYREPGPKERDRYGAAGRPPFSILLLLNAPTLAKTLLWCNAAAESALVSIAWLPEGSRLRITSGAASGLLLLVFGTLLRKSAYNALGSLFTFALSLRPPGQHALVTCGPYAYVRHPSYTGAVLCALGLCMCLFSPGGLLVELGWLDTQLGRWAMGAWVGVSILATWAVVRRAAVEDAVLKERFGKEWEDWASVVRWRVCPGVW</sequence>
<name>A0ACB8RP64_9AGAM</name>
<keyword evidence="2" id="KW-1185">Reference proteome</keyword>
<comment type="caution">
    <text evidence="1">The sequence shown here is derived from an EMBL/GenBank/DDBJ whole genome shotgun (WGS) entry which is preliminary data.</text>
</comment>
<organism evidence="1 2">
    <name type="scientific">Auriscalpium vulgare</name>
    <dbReference type="NCBI Taxonomy" id="40419"/>
    <lineage>
        <taxon>Eukaryota</taxon>
        <taxon>Fungi</taxon>
        <taxon>Dikarya</taxon>
        <taxon>Basidiomycota</taxon>
        <taxon>Agaricomycotina</taxon>
        <taxon>Agaricomycetes</taxon>
        <taxon>Russulales</taxon>
        <taxon>Auriscalpiaceae</taxon>
        <taxon>Auriscalpium</taxon>
    </lineage>
</organism>
<protein>
    <submittedName>
        <fullName evidence="1">Uncharacterized protein</fullName>
    </submittedName>
</protein>
<dbReference type="EMBL" id="MU275938">
    <property type="protein sequence ID" value="KAI0045956.1"/>
    <property type="molecule type" value="Genomic_DNA"/>
</dbReference>